<evidence type="ECO:0000313" key="3">
    <source>
        <dbReference type="Proteomes" id="UP000182652"/>
    </source>
</evidence>
<dbReference type="Proteomes" id="UP000182652">
    <property type="component" value="Unassembled WGS sequence"/>
</dbReference>
<dbReference type="Gene3D" id="3.40.50.720">
    <property type="entry name" value="NAD(P)-binding Rossmann-like Domain"/>
    <property type="match status" value="1"/>
</dbReference>
<dbReference type="RefSeq" id="WP_074783871.1">
    <property type="nucleotide sequence ID" value="NZ_FNSN01000002.1"/>
</dbReference>
<dbReference type="EMBL" id="FNSN01000002">
    <property type="protein sequence ID" value="SEB29941.1"/>
    <property type="molecule type" value="Genomic_DNA"/>
</dbReference>
<protein>
    <submittedName>
        <fullName evidence="2">Bacteriocin biosynthesis cyclodehydratase domain-containing protein</fullName>
    </submittedName>
</protein>
<dbReference type="InterPro" id="IPR022291">
    <property type="entry name" value="Bacteriocin_synth_cyclodeHase"/>
</dbReference>
<dbReference type="AlphaFoldDB" id="A0A1H4I7I9"/>
<keyword evidence="3" id="KW-1185">Reference proteome</keyword>
<reference evidence="2 3" key="1">
    <citation type="submission" date="2016-10" db="EMBL/GenBank/DDBJ databases">
        <authorList>
            <person name="de Groot N.N."/>
        </authorList>
    </citation>
    <scope>NUCLEOTIDE SEQUENCE [LARGE SCALE GENOMIC DNA]</scope>
    <source>
        <strain evidence="2 3">DSM 10495</strain>
    </source>
</reference>
<name>A0A1H4I7I9_9MICC</name>
<evidence type="ECO:0000256" key="1">
    <source>
        <dbReference type="SAM" id="MobiDB-lite"/>
    </source>
</evidence>
<feature type="region of interest" description="Disordered" evidence="1">
    <location>
        <begin position="272"/>
        <end position="292"/>
    </location>
</feature>
<dbReference type="STRING" id="156980.SAMN04489745_0094"/>
<accession>A0A1H4I7I9</accession>
<gene>
    <name evidence="2" type="ORF">SAMN04489745_0094</name>
</gene>
<organism evidence="2 3">
    <name type="scientific">Arthrobacter woluwensis</name>
    <dbReference type="NCBI Taxonomy" id="156980"/>
    <lineage>
        <taxon>Bacteria</taxon>
        <taxon>Bacillati</taxon>
        <taxon>Actinomycetota</taxon>
        <taxon>Actinomycetes</taxon>
        <taxon>Micrococcales</taxon>
        <taxon>Micrococcaceae</taxon>
        <taxon>Arthrobacter</taxon>
    </lineage>
</organism>
<evidence type="ECO:0000313" key="2">
    <source>
        <dbReference type="EMBL" id="SEB29941.1"/>
    </source>
</evidence>
<sequence length="292" mass="31980">MSSTYVIAEGVRQADFEDSFVLVLGSSIVRFRQHQELAKELFGFLSKPRTLDEVTRGVPGLSGQERLLNSLRSAGVVRFHNAAGDRLPGLPRGWTAADPVRVRLDVPSDLEVRVREDLRAFGSFQIVDVGDGESTVPVLVIRSTIPDAVEVCRSLWASNICHVPVVPFDGAKLFVGPAVLPGTTACFECLVIRRAASTDWPDEYLRYHGSAAPGPMSVRDVDLGVQLAARLIERAFYHEAHELIGSCAVFNPESLTLYNSRVWSVPRCPSCSKTARSSTSYPWLDPAPSEAE</sequence>
<dbReference type="NCBIfam" id="TIGR03882">
    <property type="entry name" value="cyclo_dehyd_2"/>
    <property type="match status" value="1"/>
</dbReference>
<proteinExistence type="predicted"/>
<feature type="compositionally biased region" description="Polar residues" evidence="1">
    <location>
        <begin position="272"/>
        <end position="281"/>
    </location>
</feature>